<comment type="caution">
    <text evidence="1">The sequence shown here is derived from an EMBL/GenBank/DDBJ whole genome shotgun (WGS) entry which is preliminary data.</text>
</comment>
<dbReference type="AlphaFoldDB" id="A0A1F5UWD3"/>
<evidence type="ECO:0000313" key="1">
    <source>
        <dbReference type="EMBL" id="OGF55479.1"/>
    </source>
</evidence>
<reference evidence="1 2" key="1">
    <citation type="journal article" date="2016" name="Nat. Commun.">
        <title>Thousands of microbial genomes shed light on interconnected biogeochemical processes in an aquifer system.</title>
        <authorList>
            <person name="Anantharaman K."/>
            <person name="Brown C.T."/>
            <person name="Hug L.A."/>
            <person name="Sharon I."/>
            <person name="Castelle C.J."/>
            <person name="Probst A.J."/>
            <person name="Thomas B.C."/>
            <person name="Singh A."/>
            <person name="Wilkins M.J."/>
            <person name="Karaoz U."/>
            <person name="Brodie E.L."/>
            <person name="Williams K.H."/>
            <person name="Hubbard S.S."/>
            <person name="Banfield J.F."/>
        </authorList>
    </citation>
    <scope>NUCLEOTIDE SEQUENCE [LARGE SCALE GENOMIC DNA]</scope>
    <source>
        <strain evidence="2">RBG_16_55_9</strain>
    </source>
</reference>
<dbReference type="EMBL" id="MFGX01000056">
    <property type="protein sequence ID" value="OGF55479.1"/>
    <property type="molecule type" value="Genomic_DNA"/>
</dbReference>
<organism evidence="1 2">
    <name type="scientific">Fraserbacteria sp. (strain RBG_16_55_9)</name>
    <dbReference type="NCBI Taxonomy" id="1817864"/>
    <lineage>
        <taxon>Bacteria</taxon>
        <taxon>Candidatus Fraseribacteriota</taxon>
    </lineage>
</organism>
<dbReference type="STRING" id="1817864.A2Z21_06685"/>
<proteinExistence type="predicted"/>
<dbReference type="Pfam" id="PF12694">
    <property type="entry name" value="cpYpsA"/>
    <property type="match status" value="1"/>
</dbReference>
<dbReference type="InterPro" id="IPR024755">
    <property type="entry name" value="cpYpsA"/>
</dbReference>
<protein>
    <submittedName>
        <fullName evidence="1">Molybdenum cofactor carrier</fullName>
    </submittedName>
</protein>
<sequence length="158" mass="17540">MKWRFEKIVSGGQTGVDRAALDVALELGMPCGGWCPKGRKAEGDPIPSHYPLMETPSEEYVQRTEWNVRDSDGTLVLTRGEPTGGTAQTIEIAIRLGKPCMVINLEKHPRVSAILDWARKHKVRTLNVAGPRESKSPGIFGEASRFLQKLFKSLKSLR</sequence>
<name>A0A1F5UWD3_FRAXR</name>
<dbReference type="SUPFAM" id="SSF102405">
    <property type="entry name" value="MCP/YpsA-like"/>
    <property type="match status" value="1"/>
</dbReference>
<dbReference type="Gene3D" id="3.40.50.450">
    <property type="match status" value="1"/>
</dbReference>
<evidence type="ECO:0000313" key="2">
    <source>
        <dbReference type="Proteomes" id="UP000179157"/>
    </source>
</evidence>
<dbReference type="Proteomes" id="UP000179157">
    <property type="component" value="Unassembled WGS sequence"/>
</dbReference>
<accession>A0A1F5UWD3</accession>
<gene>
    <name evidence="1" type="ORF">A2Z21_06685</name>
</gene>